<accession>A0A1N6EE51</accession>
<dbReference type="OrthoDB" id="9777975at2"/>
<protein>
    <submittedName>
        <fullName evidence="4">Acetyl esterase/lipase</fullName>
    </submittedName>
</protein>
<dbReference type="GO" id="GO:0016787">
    <property type="term" value="F:hydrolase activity"/>
    <property type="evidence" value="ECO:0007669"/>
    <property type="project" value="UniProtKB-KW"/>
</dbReference>
<dbReference type="AlphaFoldDB" id="A0A1N6EE51"/>
<keyword evidence="1" id="KW-0378">Hydrolase</keyword>
<evidence type="ECO:0000256" key="2">
    <source>
        <dbReference type="SAM" id="SignalP"/>
    </source>
</evidence>
<feature type="chain" id="PRO_5012636244" evidence="2">
    <location>
        <begin position="17"/>
        <end position="261"/>
    </location>
</feature>
<feature type="signal peptide" evidence="2">
    <location>
        <begin position="1"/>
        <end position="16"/>
    </location>
</feature>
<evidence type="ECO:0000259" key="3">
    <source>
        <dbReference type="Pfam" id="PF20434"/>
    </source>
</evidence>
<dbReference type="STRING" id="536979.SAMN04488055_1529"/>
<dbReference type="SUPFAM" id="SSF53474">
    <property type="entry name" value="alpha/beta-Hydrolases"/>
    <property type="match status" value="1"/>
</dbReference>
<reference evidence="5" key="1">
    <citation type="submission" date="2016-11" db="EMBL/GenBank/DDBJ databases">
        <authorList>
            <person name="Varghese N."/>
            <person name="Submissions S."/>
        </authorList>
    </citation>
    <scope>NUCLEOTIDE SEQUENCE [LARGE SCALE GENOMIC DNA]</scope>
    <source>
        <strain evidence="5">DSM 24787</strain>
    </source>
</reference>
<dbReference type="PANTHER" id="PTHR48081:SF9">
    <property type="entry name" value="CARBOXYLESTERASE"/>
    <property type="match status" value="1"/>
</dbReference>
<dbReference type="InterPro" id="IPR050300">
    <property type="entry name" value="GDXG_lipolytic_enzyme"/>
</dbReference>
<dbReference type="InterPro" id="IPR049492">
    <property type="entry name" value="BD-FAE-like_dom"/>
</dbReference>
<dbReference type="EMBL" id="FSRA01000001">
    <property type="protein sequence ID" value="SIN81325.1"/>
    <property type="molecule type" value="Genomic_DNA"/>
</dbReference>
<proteinExistence type="predicted"/>
<organism evidence="4 5">
    <name type="scientific">Chitinophaga niabensis</name>
    <dbReference type="NCBI Taxonomy" id="536979"/>
    <lineage>
        <taxon>Bacteria</taxon>
        <taxon>Pseudomonadati</taxon>
        <taxon>Bacteroidota</taxon>
        <taxon>Chitinophagia</taxon>
        <taxon>Chitinophagales</taxon>
        <taxon>Chitinophagaceae</taxon>
        <taxon>Chitinophaga</taxon>
    </lineage>
</organism>
<feature type="domain" description="BD-FAE-like" evidence="3">
    <location>
        <begin position="42"/>
        <end position="143"/>
    </location>
</feature>
<dbReference type="Pfam" id="PF20434">
    <property type="entry name" value="BD-FAE"/>
    <property type="match status" value="1"/>
</dbReference>
<name>A0A1N6EE51_9BACT</name>
<evidence type="ECO:0000256" key="1">
    <source>
        <dbReference type="ARBA" id="ARBA00022801"/>
    </source>
</evidence>
<gene>
    <name evidence="4" type="ORF">SAMN04488055_1529</name>
</gene>
<evidence type="ECO:0000313" key="5">
    <source>
        <dbReference type="Proteomes" id="UP000185003"/>
    </source>
</evidence>
<dbReference type="PANTHER" id="PTHR48081">
    <property type="entry name" value="AB HYDROLASE SUPERFAMILY PROTEIN C4A8.06C"/>
    <property type="match status" value="1"/>
</dbReference>
<dbReference type="Proteomes" id="UP000185003">
    <property type="component" value="Unassembled WGS sequence"/>
</dbReference>
<sequence length="261" mass="29243">MKQLLLFLFLPCVVFAQDYKTKENIPYYSTAADSYMEQQCVLDIYYPTNVKNFSTVVWFHGGGITGGNKEIPEALKGKGLAIIGVKYRLSPKVQAPAYIEDAAAAIAWAFKHIAAYNGDTNRIFISGHSAGAYLGSMVTLNKEYLAKYQIDANRIAGLISLSSQAITHFTIRKEQGIKDIQPTIDKYAPLYHVRADAPPILLITGDREMEMLGRYEENAYWARMMKLAGHKKTTLYELQGFGHNMTAPAFPLLLKFIAEQK</sequence>
<evidence type="ECO:0000313" key="4">
    <source>
        <dbReference type="EMBL" id="SIN81325.1"/>
    </source>
</evidence>
<dbReference type="RefSeq" id="WP_074238667.1">
    <property type="nucleotide sequence ID" value="NZ_FSRA01000001.1"/>
</dbReference>
<keyword evidence="2" id="KW-0732">Signal</keyword>
<keyword evidence="5" id="KW-1185">Reference proteome</keyword>
<dbReference type="Gene3D" id="3.40.50.1820">
    <property type="entry name" value="alpha/beta hydrolase"/>
    <property type="match status" value="1"/>
</dbReference>
<dbReference type="InterPro" id="IPR029058">
    <property type="entry name" value="AB_hydrolase_fold"/>
</dbReference>